<dbReference type="Proteomes" id="UP001199795">
    <property type="component" value="Unassembled WGS sequence"/>
</dbReference>
<accession>A0AAE3EQQ9</accession>
<keyword evidence="2" id="KW-1185">Reference proteome</keyword>
<sequence>MGYLENIINDRKLVPHCSMRMEKLHFVFLDLKIMIYRFLIKCGKSRCRFFIN</sequence>
<evidence type="ECO:0000313" key="2">
    <source>
        <dbReference type="Proteomes" id="UP001199795"/>
    </source>
</evidence>
<dbReference type="AlphaFoldDB" id="A0AAE3EQQ9"/>
<protein>
    <submittedName>
        <fullName evidence="1">Uncharacterized protein</fullName>
    </submittedName>
</protein>
<evidence type="ECO:0000313" key="1">
    <source>
        <dbReference type="EMBL" id="MCF7569202.1"/>
    </source>
</evidence>
<reference evidence="1" key="1">
    <citation type="submission" date="2022-01" db="EMBL/GenBank/DDBJ databases">
        <title>Draft genome sequence of Sabulilitoribacter arenilitoris KCTC 52401.</title>
        <authorList>
            <person name="Oh J.-S."/>
        </authorList>
    </citation>
    <scope>NUCLEOTIDE SEQUENCE</scope>
    <source>
        <strain evidence="1">HMF6543</strain>
    </source>
</reference>
<proteinExistence type="predicted"/>
<gene>
    <name evidence="1" type="ORF">L3X37_12635</name>
</gene>
<organism evidence="1 2">
    <name type="scientific">Wocania arenilitoris</name>
    <dbReference type="NCBI Taxonomy" id="2044858"/>
    <lineage>
        <taxon>Bacteria</taxon>
        <taxon>Pseudomonadati</taxon>
        <taxon>Bacteroidota</taxon>
        <taxon>Flavobacteriia</taxon>
        <taxon>Flavobacteriales</taxon>
        <taxon>Flavobacteriaceae</taxon>
        <taxon>Wocania</taxon>
    </lineage>
</organism>
<comment type="caution">
    <text evidence="1">The sequence shown here is derived from an EMBL/GenBank/DDBJ whole genome shotgun (WGS) entry which is preliminary data.</text>
</comment>
<name>A0AAE3EQQ9_9FLAO</name>
<dbReference type="EMBL" id="JAKKDU010000016">
    <property type="protein sequence ID" value="MCF7569202.1"/>
    <property type="molecule type" value="Genomic_DNA"/>
</dbReference>